<evidence type="ECO:0000313" key="2">
    <source>
        <dbReference type="Proteomes" id="UP000007374"/>
    </source>
</evidence>
<evidence type="ECO:0000313" key="1">
    <source>
        <dbReference type="EMBL" id="EKF42154.1"/>
    </source>
</evidence>
<dbReference type="PATRIC" id="fig|1231190.3.peg.2377"/>
<reference evidence="1 2" key="1">
    <citation type="journal article" date="2012" name="J. Bacteriol.">
        <title>Genome Sequence of Nitratireductor indicus Type Strain C115.</title>
        <authorList>
            <person name="Lai Q."/>
            <person name="Li G."/>
            <person name="Yu Z."/>
            <person name="Shao Z."/>
        </authorList>
    </citation>
    <scope>NUCLEOTIDE SEQUENCE [LARGE SCALE GENOMIC DNA]</scope>
    <source>
        <strain evidence="1 2">C115</strain>
    </source>
</reference>
<sequence length="210" mass="22640">MNAVFLAAMLWPVQPGLTAEPEAAEKAVLPRILSAVSIELLDEYNGAERAVLMTGANPDEPSADLAIMAGVPDKRAGKILFTVRGIAFSGPMSGQTPYLERASNGSLLIQSMQTAIGRSPWEETLTVAARNGAILVAGFTRNSWDRISGAGSSCDWNLLSGKWELSYDVPVEGSDELRSVRKAGRKEQRIEVQDWPALSTDVTDFCSPEE</sequence>
<dbReference type="STRING" id="721133.SAMN05216176_107218"/>
<name>K2NWI1_9HYPH</name>
<gene>
    <name evidence="1" type="ORF">NA8A_11415</name>
</gene>
<comment type="caution">
    <text evidence="1">The sequence shown here is derived from an EMBL/GenBank/DDBJ whole genome shotgun (WGS) entry which is preliminary data.</text>
</comment>
<organism evidence="1 2">
    <name type="scientific">Nitratireductor indicus C115</name>
    <dbReference type="NCBI Taxonomy" id="1231190"/>
    <lineage>
        <taxon>Bacteria</taxon>
        <taxon>Pseudomonadati</taxon>
        <taxon>Pseudomonadota</taxon>
        <taxon>Alphaproteobacteria</taxon>
        <taxon>Hyphomicrobiales</taxon>
        <taxon>Phyllobacteriaceae</taxon>
        <taxon>Nitratireductor</taxon>
    </lineage>
</organism>
<keyword evidence="2" id="KW-1185">Reference proteome</keyword>
<dbReference type="AlphaFoldDB" id="K2NWI1"/>
<accession>K2NWI1</accession>
<proteinExistence type="predicted"/>
<dbReference type="Proteomes" id="UP000007374">
    <property type="component" value="Unassembled WGS sequence"/>
</dbReference>
<protein>
    <submittedName>
        <fullName evidence="1">Uncharacterized protein</fullName>
    </submittedName>
</protein>
<dbReference type="EMBL" id="AMSI01000007">
    <property type="protein sequence ID" value="EKF42154.1"/>
    <property type="molecule type" value="Genomic_DNA"/>
</dbReference>
<dbReference type="eggNOG" id="ENOG50324WJ">
    <property type="taxonomic scope" value="Bacteria"/>
</dbReference>